<keyword evidence="2" id="KW-0732">Signal</keyword>
<keyword evidence="4" id="KW-1185">Reference proteome</keyword>
<reference evidence="3 4" key="1">
    <citation type="submission" date="2023-04" db="EMBL/GenBank/DDBJ databases">
        <title>Luteimonas sp. M1R5S18.</title>
        <authorList>
            <person name="Sun J.-Q."/>
        </authorList>
    </citation>
    <scope>NUCLEOTIDE SEQUENCE [LARGE SCALE GENOMIC DNA]</scope>
    <source>
        <strain evidence="3 4">M1R5S18</strain>
    </source>
</reference>
<evidence type="ECO:0000313" key="4">
    <source>
        <dbReference type="Proteomes" id="UP001156831"/>
    </source>
</evidence>
<accession>A0ABT6JIC2</accession>
<evidence type="ECO:0000256" key="1">
    <source>
        <dbReference type="SAM" id="MobiDB-lite"/>
    </source>
</evidence>
<sequence>MRATSALFPAPPLAILLTVALTACSPSAPRTPPADPSAAGTSDTAPTSAEVHADADARDRTPPVPEPASAPPTGDTAEPCDWTALALPRHRAMTEATPQALLEALADAGGDVAPLRALLRRPAVALGTIDGTWRVRSLQFDGEAVYAYPYFQARISPSACGHALAKTTGSQRRSGQLYPVAGDDTRLAFLGASTVNDDPPRAYEPARSPQSQRFGEENSAGVLYRIGADELLVLLDADGPDGRFEVYHLRR</sequence>
<feature type="region of interest" description="Disordered" evidence="1">
    <location>
        <begin position="26"/>
        <end position="80"/>
    </location>
</feature>
<feature type="compositionally biased region" description="Basic and acidic residues" evidence="1">
    <location>
        <begin position="51"/>
        <end position="61"/>
    </location>
</feature>
<dbReference type="PROSITE" id="PS51257">
    <property type="entry name" value="PROKAR_LIPOPROTEIN"/>
    <property type="match status" value="1"/>
</dbReference>
<protein>
    <submittedName>
        <fullName evidence="3">DUF4893 domain-containing protein</fullName>
    </submittedName>
</protein>
<dbReference type="RefSeq" id="WP_280601024.1">
    <property type="nucleotide sequence ID" value="NZ_JARXRN010000021.1"/>
</dbReference>
<organism evidence="3 4">
    <name type="scientific">Luteimonas rhizosphaericola</name>
    <dbReference type="NCBI Taxonomy" id="3042024"/>
    <lineage>
        <taxon>Bacteria</taxon>
        <taxon>Pseudomonadati</taxon>
        <taxon>Pseudomonadota</taxon>
        <taxon>Gammaproteobacteria</taxon>
        <taxon>Lysobacterales</taxon>
        <taxon>Lysobacteraceae</taxon>
        <taxon>Luteimonas</taxon>
    </lineage>
</organism>
<name>A0ABT6JIC2_9GAMM</name>
<evidence type="ECO:0000256" key="2">
    <source>
        <dbReference type="SAM" id="SignalP"/>
    </source>
</evidence>
<feature type="signal peptide" evidence="2">
    <location>
        <begin position="1"/>
        <end position="28"/>
    </location>
</feature>
<gene>
    <name evidence="3" type="ORF">QFW80_07620</name>
</gene>
<dbReference type="Pfam" id="PF16233">
    <property type="entry name" value="DUF4893"/>
    <property type="match status" value="1"/>
</dbReference>
<dbReference type="EMBL" id="JARXRN010000021">
    <property type="protein sequence ID" value="MDH5830384.1"/>
    <property type="molecule type" value="Genomic_DNA"/>
</dbReference>
<evidence type="ECO:0000313" key="3">
    <source>
        <dbReference type="EMBL" id="MDH5830384.1"/>
    </source>
</evidence>
<comment type="caution">
    <text evidence="3">The sequence shown here is derived from an EMBL/GenBank/DDBJ whole genome shotgun (WGS) entry which is preliminary data.</text>
</comment>
<dbReference type="InterPro" id="IPR032609">
    <property type="entry name" value="DUF4893"/>
</dbReference>
<dbReference type="Proteomes" id="UP001156831">
    <property type="component" value="Unassembled WGS sequence"/>
</dbReference>
<proteinExistence type="predicted"/>
<feature type="chain" id="PRO_5046822893" evidence="2">
    <location>
        <begin position="29"/>
        <end position="251"/>
    </location>
</feature>